<dbReference type="InterPro" id="IPR001182">
    <property type="entry name" value="FtsW/RodA"/>
</dbReference>
<organism evidence="18 20">
    <name type="scientific">Lactobacillus jensenii</name>
    <dbReference type="NCBI Taxonomy" id="109790"/>
    <lineage>
        <taxon>Bacteria</taxon>
        <taxon>Bacillati</taxon>
        <taxon>Bacillota</taxon>
        <taxon>Bacilli</taxon>
        <taxon>Lactobacillales</taxon>
        <taxon>Lactobacillaceae</taxon>
        <taxon>Lactobacillus</taxon>
    </lineage>
</organism>
<keyword evidence="2" id="KW-0328">Glycosyltransferase</keyword>
<keyword evidence="18" id="KW-0131">Cell cycle</keyword>
<comment type="subcellular location">
    <subcellularLocation>
        <location evidence="1">Membrane</location>
        <topology evidence="1">Multi-pass membrane protein</topology>
    </subcellularLocation>
</comment>
<comment type="catalytic activity">
    <reaction evidence="15">
        <text>[GlcNAc-(1-&gt;4)-Mur2Ac(oyl-L-Ala-gamma-D-Glu-L-Lys-D-Ala-D-Ala)](n)-di-trans,octa-cis-undecaprenyl diphosphate + beta-D-GlcNAc-(1-&gt;4)-Mur2Ac(oyl-L-Ala-gamma-D-Glu-L-Lys-D-Ala-D-Ala)-di-trans,octa-cis-undecaprenyl diphosphate = [GlcNAc-(1-&gt;4)-Mur2Ac(oyl-L-Ala-gamma-D-Glu-L-Lys-D-Ala-D-Ala)](n+1)-di-trans,octa-cis-undecaprenyl diphosphate + di-trans,octa-cis-undecaprenyl diphosphate + H(+)</text>
        <dbReference type="Rhea" id="RHEA:23708"/>
        <dbReference type="Rhea" id="RHEA-COMP:9602"/>
        <dbReference type="Rhea" id="RHEA-COMP:9603"/>
        <dbReference type="ChEBI" id="CHEBI:15378"/>
        <dbReference type="ChEBI" id="CHEBI:58405"/>
        <dbReference type="ChEBI" id="CHEBI:60033"/>
        <dbReference type="ChEBI" id="CHEBI:78435"/>
        <dbReference type="EC" id="2.4.99.28"/>
    </reaction>
</comment>
<dbReference type="PANTHER" id="PTHR30474:SF2">
    <property type="entry name" value="PEPTIDOGLYCAN GLYCOSYLTRANSFERASE FTSW-RELATED"/>
    <property type="match status" value="1"/>
</dbReference>
<evidence type="ECO:0000256" key="7">
    <source>
        <dbReference type="ARBA" id="ARBA00022989"/>
    </source>
</evidence>
<reference evidence="19 21" key="2">
    <citation type="submission" date="2024-04" db="EMBL/GenBank/DDBJ databases">
        <title>Three lactobacilli isolated from voided urine samples from females with type 2 diabetes.</title>
        <authorList>
            <person name="Kula A."/>
            <person name="Stegman N."/>
            <person name="Putonti C."/>
        </authorList>
    </citation>
    <scope>NUCLEOTIDE SEQUENCE [LARGE SCALE GENOMIC DNA]</scope>
    <source>
        <strain evidence="19 21">1855</strain>
    </source>
</reference>
<comment type="function">
    <text evidence="16">Peptidoglycan polymerase that is essential for cell division.</text>
</comment>
<dbReference type="RefSeq" id="WP_006584547.1">
    <property type="nucleotide sequence ID" value="NZ_CATOUV010000001.1"/>
</dbReference>
<evidence type="ECO:0000256" key="1">
    <source>
        <dbReference type="ARBA" id="ARBA00004141"/>
    </source>
</evidence>
<evidence type="ECO:0000256" key="8">
    <source>
        <dbReference type="ARBA" id="ARBA00023136"/>
    </source>
</evidence>
<dbReference type="EMBL" id="VYWW01000015">
    <property type="protein sequence ID" value="KAA9322862.1"/>
    <property type="molecule type" value="Genomic_DNA"/>
</dbReference>
<feature type="transmembrane region" description="Helical" evidence="17">
    <location>
        <begin position="295"/>
        <end position="315"/>
    </location>
</feature>
<gene>
    <name evidence="19" type="ORF">AAC431_01385</name>
    <name evidence="18" type="ORF">F6H94_04430</name>
</gene>
<dbReference type="EC" id="2.4.99.28" evidence="14"/>
<evidence type="ECO:0000313" key="20">
    <source>
        <dbReference type="Proteomes" id="UP000327236"/>
    </source>
</evidence>
<sequence length="397" mass="43903">MRPDKQKFLYLDYKILLPYLILCVVGIVMVYSASSDILLVNGFKPTVYGGKQLIYFIVAVIFLGYPAFNTKMRKIRSWRFIMSYLGISVFLLLILLAMKIIGGARFAVNGAVGWINLGFISIQPLEIAKLALILYLAKILDKRANRLVAGNIWHSLSNPTIIAFAIMALVIVEPDFGGTAILFMIVMVLYAVSGIRAGLVLTWMFILLGLVIGFVSLIIVWNPKFLQNSYQFQRLLAFAHPFQLEKTSGAQLVNSYYAIHNGGLFGVGLGNSMQKRGYLPEPYTDFIMSIISEELGSIGACLILGLLFYLMWRIMEVGVHAQSQFNALVCFGVTTIIFTETLFNIGAVIGLLPITGVTLPFISYGGSSMFVLTAGIGLVLNISAEEKRAIMIERSVQ</sequence>
<dbReference type="GO" id="GO:0008360">
    <property type="term" value="P:regulation of cell shape"/>
    <property type="evidence" value="ECO:0007669"/>
    <property type="project" value="UniProtKB-KW"/>
</dbReference>
<keyword evidence="3" id="KW-0808">Transferase</keyword>
<dbReference type="GO" id="GO:0008955">
    <property type="term" value="F:peptidoglycan glycosyltransferase activity"/>
    <property type="evidence" value="ECO:0007669"/>
    <property type="project" value="UniProtKB-EC"/>
</dbReference>
<feature type="transmembrane region" description="Helical" evidence="17">
    <location>
        <begin position="327"/>
        <end position="355"/>
    </location>
</feature>
<dbReference type="GO" id="GO:0051301">
    <property type="term" value="P:cell division"/>
    <property type="evidence" value="ECO:0007669"/>
    <property type="project" value="UniProtKB-KW"/>
</dbReference>
<dbReference type="PANTHER" id="PTHR30474">
    <property type="entry name" value="CELL CYCLE PROTEIN"/>
    <property type="match status" value="1"/>
</dbReference>
<comment type="similarity">
    <text evidence="11">Belongs to the SEDS family. FtsW subfamily.</text>
</comment>
<comment type="caution">
    <text evidence="18">The sequence shown here is derived from an EMBL/GenBank/DDBJ whole genome shotgun (WGS) entry which is preliminary data.</text>
</comment>
<dbReference type="GO" id="GO:0009252">
    <property type="term" value="P:peptidoglycan biosynthetic process"/>
    <property type="evidence" value="ECO:0007669"/>
    <property type="project" value="UniProtKB-KW"/>
</dbReference>
<evidence type="ECO:0000313" key="21">
    <source>
        <dbReference type="Proteomes" id="UP001385848"/>
    </source>
</evidence>
<keyword evidence="4 17" id="KW-0812">Transmembrane</keyword>
<evidence type="ECO:0000256" key="17">
    <source>
        <dbReference type="SAM" id="Phobius"/>
    </source>
</evidence>
<keyword evidence="5" id="KW-0133">Cell shape</keyword>
<dbReference type="Proteomes" id="UP000327236">
    <property type="component" value="Unassembled WGS sequence"/>
</dbReference>
<proteinExistence type="inferred from homology"/>
<dbReference type="GO" id="GO:0015648">
    <property type="term" value="F:lipid-linked peptidoglycan transporter activity"/>
    <property type="evidence" value="ECO:0007669"/>
    <property type="project" value="TreeGrafter"/>
</dbReference>
<keyword evidence="7 17" id="KW-1133">Transmembrane helix</keyword>
<evidence type="ECO:0000256" key="16">
    <source>
        <dbReference type="ARBA" id="ARBA00049966"/>
    </source>
</evidence>
<feature type="transmembrane region" description="Helical" evidence="17">
    <location>
        <begin position="361"/>
        <end position="384"/>
    </location>
</feature>
<dbReference type="PROSITE" id="PS00428">
    <property type="entry name" value="FTSW_RODA_SPOVE"/>
    <property type="match status" value="1"/>
</dbReference>
<evidence type="ECO:0000256" key="5">
    <source>
        <dbReference type="ARBA" id="ARBA00022960"/>
    </source>
</evidence>
<evidence type="ECO:0000256" key="9">
    <source>
        <dbReference type="ARBA" id="ARBA00032370"/>
    </source>
</evidence>
<evidence type="ECO:0000256" key="12">
    <source>
        <dbReference type="ARBA" id="ARBA00041185"/>
    </source>
</evidence>
<name>A0A5N1IB99_LACJE</name>
<reference evidence="18 20" key="1">
    <citation type="submission" date="2019-09" db="EMBL/GenBank/DDBJ databases">
        <title>Draft genome sequence assemblies of isolates from the urinary tract.</title>
        <authorList>
            <person name="Mores C.R."/>
            <person name="Putonti C."/>
            <person name="Wolfe A.J."/>
        </authorList>
    </citation>
    <scope>NUCLEOTIDE SEQUENCE [LARGE SCALE GENOMIC DNA]</scope>
    <source>
        <strain evidence="18 20">UMB246</strain>
    </source>
</reference>
<accession>A0A5N1IB99</accession>
<evidence type="ECO:0000313" key="18">
    <source>
        <dbReference type="EMBL" id="KAA9322862.1"/>
    </source>
</evidence>
<evidence type="ECO:0000256" key="11">
    <source>
        <dbReference type="ARBA" id="ARBA00038053"/>
    </source>
</evidence>
<feature type="transmembrane region" description="Helical" evidence="17">
    <location>
        <begin position="148"/>
        <end position="170"/>
    </location>
</feature>
<protein>
    <recommendedName>
        <fullName evidence="12">Probable peptidoglycan glycosyltransferase FtsW</fullName>
        <ecNumber evidence="14">2.4.99.28</ecNumber>
    </recommendedName>
    <alternativeName>
        <fullName evidence="13">Cell division protein FtsW</fullName>
    </alternativeName>
    <alternativeName>
        <fullName evidence="10">Cell wall polymerase</fullName>
    </alternativeName>
    <alternativeName>
        <fullName evidence="9">Peptidoglycan polymerase</fullName>
    </alternativeName>
</protein>
<keyword evidence="8 17" id="KW-0472">Membrane</keyword>
<dbReference type="GeneID" id="31743213"/>
<dbReference type="GO" id="GO:0005886">
    <property type="term" value="C:plasma membrane"/>
    <property type="evidence" value="ECO:0007669"/>
    <property type="project" value="TreeGrafter"/>
</dbReference>
<evidence type="ECO:0000256" key="3">
    <source>
        <dbReference type="ARBA" id="ARBA00022679"/>
    </source>
</evidence>
<dbReference type="GO" id="GO:0032153">
    <property type="term" value="C:cell division site"/>
    <property type="evidence" value="ECO:0007669"/>
    <property type="project" value="TreeGrafter"/>
</dbReference>
<feature type="transmembrane region" description="Helical" evidence="17">
    <location>
        <begin position="52"/>
        <end position="68"/>
    </location>
</feature>
<keyword evidence="6" id="KW-0573">Peptidoglycan synthesis</keyword>
<dbReference type="AlphaFoldDB" id="A0A5N1IB99"/>
<evidence type="ECO:0000313" key="19">
    <source>
        <dbReference type="EMBL" id="MEL0564579.1"/>
    </source>
</evidence>
<evidence type="ECO:0000256" key="15">
    <source>
        <dbReference type="ARBA" id="ARBA00049902"/>
    </source>
</evidence>
<evidence type="ECO:0000256" key="2">
    <source>
        <dbReference type="ARBA" id="ARBA00022676"/>
    </source>
</evidence>
<feature type="transmembrane region" description="Helical" evidence="17">
    <location>
        <begin position="176"/>
        <end position="192"/>
    </location>
</feature>
<keyword evidence="18" id="KW-0132">Cell division</keyword>
<evidence type="ECO:0000256" key="14">
    <source>
        <dbReference type="ARBA" id="ARBA00044770"/>
    </source>
</evidence>
<keyword evidence="21" id="KW-1185">Reference proteome</keyword>
<dbReference type="EMBL" id="JBBVUL010000002">
    <property type="protein sequence ID" value="MEL0564579.1"/>
    <property type="molecule type" value="Genomic_DNA"/>
</dbReference>
<dbReference type="InterPro" id="IPR018365">
    <property type="entry name" value="Cell_cycle_FtsW-rel_CS"/>
</dbReference>
<dbReference type="OrthoDB" id="9812661at2"/>
<evidence type="ECO:0000256" key="4">
    <source>
        <dbReference type="ARBA" id="ARBA00022692"/>
    </source>
</evidence>
<dbReference type="Pfam" id="PF01098">
    <property type="entry name" value="FTSW_RODA_SPOVE"/>
    <property type="match status" value="1"/>
</dbReference>
<evidence type="ECO:0000256" key="6">
    <source>
        <dbReference type="ARBA" id="ARBA00022984"/>
    </source>
</evidence>
<feature type="transmembrane region" description="Helical" evidence="17">
    <location>
        <begin position="80"/>
        <end position="102"/>
    </location>
</feature>
<feature type="transmembrane region" description="Helical" evidence="17">
    <location>
        <begin position="114"/>
        <end position="136"/>
    </location>
</feature>
<feature type="transmembrane region" description="Helical" evidence="17">
    <location>
        <begin position="12"/>
        <end position="32"/>
    </location>
</feature>
<dbReference type="KEGG" id="lje:BUE77_05730"/>
<evidence type="ECO:0000256" key="10">
    <source>
        <dbReference type="ARBA" id="ARBA00033270"/>
    </source>
</evidence>
<evidence type="ECO:0000256" key="13">
    <source>
        <dbReference type="ARBA" id="ARBA00041418"/>
    </source>
</evidence>
<feature type="transmembrane region" description="Helical" evidence="17">
    <location>
        <begin position="199"/>
        <end position="221"/>
    </location>
</feature>
<dbReference type="Proteomes" id="UP001385848">
    <property type="component" value="Unassembled WGS sequence"/>
</dbReference>